<evidence type="ECO:0000313" key="1">
    <source>
        <dbReference type="EMBL" id="CBI35931.3"/>
    </source>
</evidence>
<name>D7TZY5_VITVI</name>
<dbReference type="InParanoid" id="D7TZY5"/>
<reference evidence="2" key="1">
    <citation type="journal article" date="2007" name="Nature">
        <title>The grapevine genome sequence suggests ancestral hexaploidization in major angiosperm phyla.</title>
        <authorList>
            <consortium name="The French-Italian Public Consortium for Grapevine Genome Characterization."/>
            <person name="Jaillon O."/>
            <person name="Aury J.-M."/>
            <person name="Noel B."/>
            <person name="Policriti A."/>
            <person name="Clepet C."/>
            <person name="Casagrande A."/>
            <person name="Choisne N."/>
            <person name="Aubourg S."/>
            <person name="Vitulo N."/>
            <person name="Jubin C."/>
            <person name="Vezzi A."/>
            <person name="Legeai F."/>
            <person name="Hugueney P."/>
            <person name="Dasilva C."/>
            <person name="Horner D."/>
            <person name="Mica E."/>
            <person name="Jublot D."/>
            <person name="Poulain J."/>
            <person name="Bruyere C."/>
            <person name="Billault A."/>
            <person name="Segurens B."/>
            <person name="Gouyvenoux M."/>
            <person name="Ugarte E."/>
            <person name="Cattonaro F."/>
            <person name="Anthouard V."/>
            <person name="Vico V."/>
            <person name="Del Fabbro C."/>
            <person name="Alaux M."/>
            <person name="Di Gaspero G."/>
            <person name="Dumas V."/>
            <person name="Felice N."/>
            <person name="Paillard S."/>
            <person name="Juman I."/>
            <person name="Moroldo M."/>
            <person name="Scalabrin S."/>
            <person name="Canaguier A."/>
            <person name="Le Clainche I."/>
            <person name="Malacrida G."/>
            <person name="Durand E."/>
            <person name="Pesole G."/>
            <person name="Laucou V."/>
            <person name="Chatelet P."/>
            <person name="Merdinoglu D."/>
            <person name="Delledonne M."/>
            <person name="Pezzotti M."/>
            <person name="Lecharny A."/>
            <person name="Scarpelli C."/>
            <person name="Artiguenave F."/>
            <person name="Pe M.E."/>
            <person name="Valle G."/>
            <person name="Morgante M."/>
            <person name="Caboche M."/>
            <person name="Adam-Blondon A.-F."/>
            <person name="Weissenbach J."/>
            <person name="Quetier F."/>
            <person name="Wincker P."/>
        </authorList>
    </citation>
    <scope>NUCLEOTIDE SEQUENCE [LARGE SCALE GENOMIC DNA]</scope>
    <source>
        <strain evidence="2">cv. Pinot noir / PN40024</strain>
    </source>
</reference>
<dbReference type="AlphaFoldDB" id="D7TZY5"/>
<sequence length="35" mass="4120">MRSSSMRQQWDVEKAWRISDGISCKKLPPWNAIIT</sequence>
<evidence type="ECO:0000313" key="2">
    <source>
        <dbReference type="Proteomes" id="UP000009183"/>
    </source>
</evidence>
<dbReference type="Proteomes" id="UP000009183">
    <property type="component" value="Chromosome 9"/>
</dbReference>
<protein>
    <submittedName>
        <fullName evidence="1">Uncharacterized protein</fullName>
    </submittedName>
</protein>
<accession>D7TZY5</accession>
<gene>
    <name evidence="1" type="ordered locus">VIT_09s0002g01970</name>
</gene>
<dbReference type="PaxDb" id="29760-VIT_09s0002g01970.t01"/>
<dbReference type="HOGENOM" id="CLU_3369488_0_0_1"/>
<dbReference type="EMBL" id="FN596494">
    <property type="protein sequence ID" value="CBI35931.3"/>
    <property type="molecule type" value="Genomic_DNA"/>
</dbReference>
<keyword evidence="2" id="KW-1185">Reference proteome</keyword>
<proteinExistence type="predicted"/>
<organism evidence="1 2">
    <name type="scientific">Vitis vinifera</name>
    <name type="common">Grape</name>
    <dbReference type="NCBI Taxonomy" id="29760"/>
    <lineage>
        <taxon>Eukaryota</taxon>
        <taxon>Viridiplantae</taxon>
        <taxon>Streptophyta</taxon>
        <taxon>Embryophyta</taxon>
        <taxon>Tracheophyta</taxon>
        <taxon>Spermatophyta</taxon>
        <taxon>Magnoliopsida</taxon>
        <taxon>eudicotyledons</taxon>
        <taxon>Gunneridae</taxon>
        <taxon>Pentapetalae</taxon>
        <taxon>rosids</taxon>
        <taxon>Vitales</taxon>
        <taxon>Vitaceae</taxon>
        <taxon>Viteae</taxon>
        <taxon>Vitis</taxon>
    </lineage>
</organism>